<dbReference type="EMBL" id="JBHSAT010000004">
    <property type="protein sequence ID" value="MFC3876974.1"/>
    <property type="molecule type" value="Genomic_DNA"/>
</dbReference>
<evidence type="ECO:0000313" key="3">
    <source>
        <dbReference type="Proteomes" id="UP001595812"/>
    </source>
</evidence>
<gene>
    <name evidence="2" type="ORF">ACFOSX_06980</name>
</gene>
<dbReference type="Proteomes" id="UP001595812">
    <property type="component" value="Unassembled WGS sequence"/>
</dbReference>
<evidence type="ECO:0000259" key="1">
    <source>
        <dbReference type="Pfam" id="PF17820"/>
    </source>
</evidence>
<comment type="caution">
    <text evidence="2">The sequence shown here is derived from an EMBL/GenBank/DDBJ whole genome shotgun (WGS) entry which is preliminary data.</text>
</comment>
<keyword evidence="3" id="KW-1185">Reference proteome</keyword>
<name>A0ABV8AK62_9FLAO</name>
<sequence>MKPNQSKKIRFKLVNNLIVVPLELNGVKLSFVLDTGVSKPILFNIVNTDSLKIKQVETIFLQGLGSEGSIEALRSKRNLLRFGPAINVNQDVFVVFDNTINFTPRLGVPVHGIIGYDIFKDFVVEVNYGGRYIRLYKSEKFKSKNADRWRTLPINLYKRKPYLNAEVKIDSTYKSVKLLIDSGGSDALWLFKNEASGLTYRDDMFFEDYLGKGLSGPVYGQRSRLNEFKLADYQIKNVNVAFPDSSSLNVARMYRERSGSIAGNLLKRFNFIFDYRNKTIQFKKNKNFKAPFYYNNAGVVLEQHGTRLVKQQIASKVIDSYGNERESGNNAIELSTRYSFVLKPSFEIVDLRDNSNAKRAGLMLGDVITEINNNKTHRMTLQQVNSYFYDRLGKSISIRVERDGQSKLFRFKLDDVFKKKSPQIEGSSDSISKM</sequence>
<dbReference type="SUPFAM" id="SSF50156">
    <property type="entry name" value="PDZ domain-like"/>
    <property type="match status" value="1"/>
</dbReference>
<dbReference type="InterPro" id="IPR021109">
    <property type="entry name" value="Peptidase_aspartic_dom_sf"/>
</dbReference>
<accession>A0ABV8AK62</accession>
<evidence type="ECO:0000313" key="2">
    <source>
        <dbReference type="EMBL" id="MFC3876974.1"/>
    </source>
</evidence>
<organism evidence="2 3">
    <name type="scientific">Winogradskyella maritima</name>
    <dbReference type="NCBI Taxonomy" id="1517766"/>
    <lineage>
        <taxon>Bacteria</taxon>
        <taxon>Pseudomonadati</taxon>
        <taxon>Bacteroidota</taxon>
        <taxon>Flavobacteriia</taxon>
        <taxon>Flavobacteriales</taxon>
        <taxon>Flavobacteriaceae</taxon>
        <taxon>Winogradskyella</taxon>
    </lineage>
</organism>
<proteinExistence type="predicted"/>
<dbReference type="Pfam" id="PF13650">
    <property type="entry name" value="Asp_protease_2"/>
    <property type="match status" value="1"/>
</dbReference>
<dbReference type="Gene3D" id="2.40.70.10">
    <property type="entry name" value="Acid Proteases"/>
    <property type="match status" value="2"/>
</dbReference>
<protein>
    <submittedName>
        <fullName evidence="2">Aspartyl protease family protein</fullName>
    </submittedName>
</protein>
<dbReference type="RefSeq" id="WP_386098386.1">
    <property type="nucleotide sequence ID" value="NZ_JBHSAT010000004.1"/>
</dbReference>
<keyword evidence="2" id="KW-0645">Protease</keyword>
<dbReference type="GO" id="GO:0006508">
    <property type="term" value="P:proteolysis"/>
    <property type="evidence" value="ECO:0007669"/>
    <property type="project" value="UniProtKB-KW"/>
</dbReference>
<keyword evidence="2" id="KW-0378">Hydrolase</keyword>
<dbReference type="Gene3D" id="2.30.42.10">
    <property type="match status" value="1"/>
</dbReference>
<dbReference type="InterPro" id="IPR041489">
    <property type="entry name" value="PDZ_6"/>
</dbReference>
<dbReference type="Pfam" id="PF17820">
    <property type="entry name" value="PDZ_6"/>
    <property type="match status" value="1"/>
</dbReference>
<dbReference type="InterPro" id="IPR036034">
    <property type="entry name" value="PDZ_sf"/>
</dbReference>
<feature type="domain" description="PDZ" evidence="1">
    <location>
        <begin position="348"/>
        <end position="402"/>
    </location>
</feature>
<dbReference type="GO" id="GO:0008233">
    <property type="term" value="F:peptidase activity"/>
    <property type="evidence" value="ECO:0007669"/>
    <property type="project" value="UniProtKB-KW"/>
</dbReference>
<reference evidence="3" key="1">
    <citation type="journal article" date="2019" name="Int. J. Syst. Evol. Microbiol.">
        <title>The Global Catalogue of Microorganisms (GCM) 10K type strain sequencing project: providing services to taxonomists for standard genome sequencing and annotation.</title>
        <authorList>
            <consortium name="The Broad Institute Genomics Platform"/>
            <consortium name="The Broad Institute Genome Sequencing Center for Infectious Disease"/>
            <person name="Wu L."/>
            <person name="Ma J."/>
        </authorList>
    </citation>
    <scope>NUCLEOTIDE SEQUENCE [LARGE SCALE GENOMIC DNA]</scope>
    <source>
        <strain evidence="3">CECT 8979</strain>
    </source>
</reference>